<dbReference type="EMBL" id="JEMN01001178">
    <property type="protein sequence ID" value="KXH45462.1"/>
    <property type="molecule type" value="Genomic_DNA"/>
</dbReference>
<evidence type="ECO:0000256" key="1">
    <source>
        <dbReference type="ARBA" id="ARBA00004123"/>
    </source>
</evidence>
<dbReference type="GO" id="GO:0000976">
    <property type="term" value="F:transcription cis-regulatory region binding"/>
    <property type="evidence" value="ECO:0007669"/>
    <property type="project" value="TreeGrafter"/>
</dbReference>
<evidence type="ECO:0000313" key="5">
    <source>
        <dbReference type="Proteomes" id="UP000070054"/>
    </source>
</evidence>
<dbReference type="AlphaFoldDB" id="A0A135TBB5"/>
<dbReference type="Pfam" id="PF11951">
    <property type="entry name" value="Fungal_trans_2"/>
    <property type="match status" value="1"/>
</dbReference>
<sequence length="685" mass="75437">MVVGITQPSKDSFRTEQPLFNHTFTISSPTQDADPKPLAKRVPTAPFSVEAGKRKLEQLETRDDSLSQFQNTSSRSSQHQNGAPFAPPRSAPNHNARGHPSTSSLRRIVPATANASQRLHKRSKSLAETDKPDMLSQYGPMSSPISLLGKSPPTSFLTSGAVSTSTGSPLTPVSLVIKSDDETRSPVLSLPSPASPEDSRLSVNYLLSSSPRVMHGLNKGIVQSFGPPLFNYGCKQEVSEEATFYGFDLGIPDADIAQNDDAGSISPTASSTRHSGHFLQALCGGSYSQQSETINGTMPGVWYYGQPIPIWIPRSIEPIPANHELTSARQHHFLNHTARALVPYDDPRSNPFRTILPQMAVGNDHLLSLLLAYSAAHRSRLLGKKEPQMRIAIWVQDIFPALRQALNDRDKIISNTSLATAIMLASLEIISPTAFGYDIPWQRHLNLARTLMWRRLADLRRTTENGLREDGACAFLWSWFAYLDVLGSLSGGGVPDADSSRFWLLEYTVHNPGDSQDEIDCVMGFTTRCVQILAQIAELARRCDEQRFALNGTSPQLVWYPNADSVERAKLLEQELLYSMAQPSRPCRHITTINTQSQSLGQDTGVKIEGRDTRGEIVLLNEAFHWAGLVHLHRRILEEQDIGEISKRGEEWDDAGLQGESAHGKCMAYGAAVGAFAVYGIHWVT</sequence>
<dbReference type="GO" id="GO:0003700">
    <property type="term" value="F:DNA-binding transcription factor activity"/>
    <property type="evidence" value="ECO:0007669"/>
    <property type="project" value="TreeGrafter"/>
</dbReference>
<dbReference type="Proteomes" id="UP000070054">
    <property type="component" value="Unassembled WGS sequence"/>
</dbReference>
<feature type="region of interest" description="Disordered" evidence="3">
    <location>
        <begin position="1"/>
        <end position="150"/>
    </location>
</feature>
<gene>
    <name evidence="4" type="ORF">CNYM01_00851</name>
</gene>
<feature type="compositionally biased region" description="Basic and acidic residues" evidence="3">
    <location>
        <begin position="51"/>
        <end position="65"/>
    </location>
</feature>
<dbReference type="InterPro" id="IPR021858">
    <property type="entry name" value="Fun_TF"/>
</dbReference>
<dbReference type="GO" id="GO:0005634">
    <property type="term" value="C:nucleus"/>
    <property type="evidence" value="ECO:0007669"/>
    <property type="project" value="UniProtKB-SubCell"/>
</dbReference>
<evidence type="ECO:0000313" key="4">
    <source>
        <dbReference type="EMBL" id="KXH45462.1"/>
    </source>
</evidence>
<keyword evidence="5" id="KW-1185">Reference proteome</keyword>
<evidence type="ECO:0000256" key="2">
    <source>
        <dbReference type="ARBA" id="ARBA00023242"/>
    </source>
</evidence>
<comment type="subcellular location">
    <subcellularLocation>
        <location evidence="1">Nucleus</location>
    </subcellularLocation>
</comment>
<feature type="compositionally biased region" description="Polar residues" evidence="3">
    <location>
        <begin position="1"/>
        <end position="10"/>
    </location>
</feature>
<protein>
    <submittedName>
        <fullName evidence="4">C6 zinc finger protein</fullName>
    </submittedName>
</protein>
<proteinExistence type="predicted"/>
<evidence type="ECO:0000256" key="3">
    <source>
        <dbReference type="SAM" id="MobiDB-lite"/>
    </source>
</evidence>
<dbReference type="GO" id="GO:0045944">
    <property type="term" value="P:positive regulation of transcription by RNA polymerase II"/>
    <property type="evidence" value="ECO:0007669"/>
    <property type="project" value="TreeGrafter"/>
</dbReference>
<feature type="compositionally biased region" description="Polar residues" evidence="3">
    <location>
        <begin position="66"/>
        <end position="81"/>
    </location>
</feature>
<accession>A0A135TBB5</accession>
<dbReference type="PANTHER" id="PTHR37534:SF43">
    <property type="entry name" value="FINGER DOMAIN PROTEIN, PUTATIVE (AFU_ORTHOLOGUE AFUA_1G01850)-RELATED"/>
    <property type="match status" value="1"/>
</dbReference>
<dbReference type="PANTHER" id="PTHR37534">
    <property type="entry name" value="TRANSCRIPTIONAL ACTIVATOR PROTEIN UGA3"/>
    <property type="match status" value="1"/>
</dbReference>
<comment type="caution">
    <text evidence="4">The sequence shown here is derived from an EMBL/GenBank/DDBJ whole genome shotgun (WGS) entry which is preliminary data.</text>
</comment>
<dbReference type="OrthoDB" id="5229455at2759"/>
<reference evidence="4 5" key="1">
    <citation type="submission" date="2014-02" db="EMBL/GenBank/DDBJ databases">
        <title>The genome sequence of Colletotrichum nymphaeae SA-01.</title>
        <authorList>
            <person name="Baroncelli R."/>
            <person name="Thon M.R."/>
        </authorList>
    </citation>
    <scope>NUCLEOTIDE SEQUENCE [LARGE SCALE GENOMIC DNA]</scope>
    <source>
        <strain evidence="4 5">SA-01</strain>
    </source>
</reference>
<organism evidence="4 5">
    <name type="scientific">Colletotrichum nymphaeae SA-01</name>
    <dbReference type="NCBI Taxonomy" id="1460502"/>
    <lineage>
        <taxon>Eukaryota</taxon>
        <taxon>Fungi</taxon>
        <taxon>Dikarya</taxon>
        <taxon>Ascomycota</taxon>
        <taxon>Pezizomycotina</taxon>
        <taxon>Sordariomycetes</taxon>
        <taxon>Hypocreomycetidae</taxon>
        <taxon>Glomerellales</taxon>
        <taxon>Glomerellaceae</taxon>
        <taxon>Colletotrichum</taxon>
        <taxon>Colletotrichum acutatum species complex</taxon>
    </lineage>
</organism>
<name>A0A135TBB5_9PEZI</name>
<keyword evidence="2" id="KW-0539">Nucleus</keyword>
<feature type="compositionally biased region" description="Polar residues" evidence="3">
    <location>
        <begin position="18"/>
        <end position="31"/>
    </location>
</feature>